<comment type="caution">
    <text evidence="2">The sequence shown here is derived from an EMBL/GenBank/DDBJ whole genome shotgun (WGS) entry which is preliminary data.</text>
</comment>
<dbReference type="PANTHER" id="PTHR43685">
    <property type="entry name" value="GLYCOSYLTRANSFERASE"/>
    <property type="match status" value="1"/>
</dbReference>
<reference evidence="2" key="1">
    <citation type="submission" date="2022-05" db="EMBL/GenBank/DDBJ databases">
        <title>Description of a novel species of Leclercia; Leclercia tamurae and the Proposal for a Novel Genus Silvania gen. nov. Containing Two Novel Species Silvania hatchlandensis sp. nov. and Silvania confinis sp. nov. Isolated from the Rhizosphere of Oak.</title>
        <authorList>
            <person name="Maddock D.W."/>
            <person name="Brady C.L."/>
            <person name="Denman S."/>
            <person name="Arnold D."/>
        </authorList>
    </citation>
    <scope>NUCLEOTIDE SEQUENCE</scope>
    <source>
        <strain evidence="2">H6S3</strain>
    </source>
</reference>
<accession>A0ABT2REY6</accession>
<organism evidence="2 3">
    <name type="scientific">Leclercia tamurae</name>
    <dbReference type="NCBI Taxonomy" id="2926467"/>
    <lineage>
        <taxon>Bacteria</taxon>
        <taxon>Pseudomonadati</taxon>
        <taxon>Pseudomonadota</taxon>
        <taxon>Gammaproteobacteria</taxon>
        <taxon>Enterobacterales</taxon>
        <taxon>Enterobacteriaceae</taxon>
        <taxon>Leclercia</taxon>
    </lineage>
</organism>
<dbReference type="Gene3D" id="3.90.550.10">
    <property type="entry name" value="Spore Coat Polysaccharide Biosynthesis Protein SpsA, Chain A"/>
    <property type="match status" value="1"/>
</dbReference>
<proteinExistence type="predicted"/>
<evidence type="ECO:0000259" key="1">
    <source>
        <dbReference type="Pfam" id="PF00535"/>
    </source>
</evidence>
<dbReference type="InterPro" id="IPR029044">
    <property type="entry name" value="Nucleotide-diphossugar_trans"/>
</dbReference>
<dbReference type="Proteomes" id="UP001062027">
    <property type="component" value="Unassembled WGS sequence"/>
</dbReference>
<protein>
    <submittedName>
        <fullName evidence="2">Glycosyltransferase family 2 protein</fullName>
    </submittedName>
</protein>
<gene>
    <name evidence="2" type="ORF">M8318_17395</name>
</gene>
<dbReference type="CDD" id="cd04196">
    <property type="entry name" value="GT_2_like_d"/>
    <property type="match status" value="1"/>
</dbReference>
<dbReference type="Pfam" id="PF00535">
    <property type="entry name" value="Glycos_transf_2"/>
    <property type="match status" value="1"/>
</dbReference>
<dbReference type="EMBL" id="JAMHKS010000076">
    <property type="protein sequence ID" value="MCU6679429.1"/>
    <property type="molecule type" value="Genomic_DNA"/>
</dbReference>
<sequence>MSYEVILATYNGERYIRTQVESILAQSIKPSRIIIRDDGSTDKTLSVLQELQKESNIDIKIISDGLNLGYIKNFEKLSEYVEAEFVFFSDQDDIWVESKAETLLAVFTSRSKANVVFSDAYLVDNDLQKLGTLWEHVKFTPESGKIKLEKILLNNVVTGATMAVRKSFLLSVMPFPAKIPHDYWLASNACASGSLIPLDEKLILYRQHANNQIGAKKSSLTDKFKAVFDANKRKKRIAHYREIYDLVHGLDKLQHNANMNDLSKDIFDYLNCVNAIYGGAIFEGETGKSLPSALLSPGYSKYTTKQSFIRDVLDGIIIRMNFHKTI</sequence>
<keyword evidence="3" id="KW-1185">Reference proteome</keyword>
<dbReference type="SUPFAM" id="SSF53448">
    <property type="entry name" value="Nucleotide-diphospho-sugar transferases"/>
    <property type="match status" value="1"/>
</dbReference>
<dbReference type="InterPro" id="IPR001173">
    <property type="entry name" value="Glyco_trans_2-like"/>
</dbReference>
<evidence type="ECO:0000313" key="3">
    <source>
        <dbReference type="Proteomes" id="UP001062027"/>
    </source>
</evidence>
<dbReference type="RefSeq" id="WP_262663704.1">
    <property type="nucleotide sequence ID" value="NZ_JAMHKS010000076.1"/>
</dbReference>
<dbReference type="InterPro" id="IPR050834">
    <property type="entry name" value="Glycosyltransf_2"/>
</dbReference>
<name>A0ABT2REY6_9ENTR</name>
<evidence type="ECO:0000313" key="2">
    <source>
        <dbReference type="EMBL" id="MCU6679429.1"/>
    </source>
</evidence>
<feature type="domain" description="Glycosyltransferase 2-like" evidence="1">
    <location>
        <begin position="5"/>
        <end position="149"/>
    </location>
</feature>
<dbReference type="PANTHER" id="PTHR43685:SF2">
    <property type="entry name" value="GLYCOSYLTRANSFERASE 2-LIKE DOMAIN-CONTAINING PROTEIN"/>
    <property type="match status" value="1"/>
</dbReference>